<reference evidence="2 3" key="1">
    <citation type="submission" date="2024-01" db="EMBL/GenBank/DDBJ databases">
        <title>A draft genome for the cacao thread blight pathogen Marasmiellus scandens.</title>
        <authorList>
            <person name="Baruah I.K."/>
            <person name="Leung J."/>
            <person name="Bukari Y."/>
            <person name="Amoako-Attah I."/>
            <person name="Meinhardt L.W."/>
            <person name="Bailey B.A."/>
            <person name="Cohen S.P."/>
        </authorList>
    </citation>
    <scope>NUCLEOTIDE SEQUENCE [LARGE SCALE GENOMIC DNA]</scope>
    <source>
        <strain evidence="2 3">GH-19</strain>
    </source>
</reference>
<organism evidence="2 3">
    <name type="scientific">Marasmiellus scandens</name>
    <dbReference type="NCBI Taxonomy" id="2682957"/>
    <lineage>
        <taxon>Eukaryota</taxon>
        <taxon>Fungi</taxon>
        <taxon>Dikarya</taxon>
        <taxon>Basidiomycota</taxon>
        <taxon>Agaricomycotina</taxon>
        <taxon>Agaricomycetes</taxon>
        <taxon>Agaricomycetidae</taxon>
        <taxon>Agaricales</taxon>
        <taxon>Marasmiineae</taxon>
        <taxon>Omphalotaceae</taxon>
        <taxon>Marasmiellus</taxon>
    </lineage>
</organism>
<evidence type="ECO:0000313" key="2">
    <source>
        <dbReference type="EMBL" id="KAK7449263.1"/>
    </source>
</evidence>
<dbReference type="Proteomes" id="UP001498398">
    <property type="component" value="Unassembled WGS sequence"/>
</dbReference>
<keyword evidence="3" id="KW-1185">Reference proteome</keyword>
<evidence type="ECO:0000256" key="1">
    <source>
        <dbReference type="SAM" id="MobiDB-lite"/>
    </source>
</evidence>
<accession>A0ABR1J399</accession>
<proteinExistence type="predicted"/>
<comment type="caution">
    <text evidence="2">The sequence shown here is derived from an EMBL/GenBank/DDBJ whole genome shotgun (WGS) entry which is preliminary data.</text>
</comment>
<sequence>MASSGNSSQTGAAAVAGSLVGKSLKRARKSIAVPASKSKTKTRTRRTRKPWNAGKSTGGEAPRLPMGAGLPSDGKYGEDRADDSLDIEMEGFSDSEGLHSGSSTLDYTVEFARFTPGVQDAATVLPTHKRRSAEYVAKLACLEVDSSYAKNGMPESHQFECPTCTKSDHYMRKLPGGVVYSGFFDGNGAPIDVIQNIRWTEFRFFRAPKLPTLGLLQIELDEEMLEQQVPFRKTKIVAEGYASGVVCVTDIITHGLKAPDIPLDNVASPRPLVIQVVKFNLLTEAGSVSYTNRIHQAMNAFRSEVFNNIICFPTANLQPRLVADFAARYVEQAIYRQNPTDAALHLILEGDSRLGIHSKILRLGHSVNDKVAVVGFFCSMTRRKPVLNVFSDGRIRRAVDALRRRVSDPDSADTLGWTLGVDLEHLARVIRKAIEHKVVLPIVASEYFGLTVPERHSLLATWRPAARQVYAQNVAFVDQNGVSLIWYLPDLIPTGIKNKLFRKTALIQPKIVTLALEPTPPGLVAIPHSASDHGRFLDNYMRPVVFPGICEFSYGLRHEQSDIIVEPSASLRHPPELKPETEEWLFQISPLQIAVSLVLSVIHPDLFDGGKAVLDQCCLSTSLHTSEWAKNWNSVFTSLTVSAGRVTEPHVHNKGASNYFDAFVGLGTASKPKMILQELNACFSYKAGAGMFFAGNSWTHEVPDWGRGERVSYTSCILPEMIEFGTERIDSYGLKITL</sequence>
<evidence type="ECO:0000313" key="3">
    <source>
        <dbReference type="Proteomes" id="UP001498398"/>
    </source>
</evidence>
<dbReference type="EMBL" id="JBANRG010000036">
    <property type="protein sequence ID" value="KAK7449263.1"/>
    <property type="molecule type" value="Genomic_DNA"/>
</dbReference>
<name>A0ABR1J399_9AGAR</name>
<protein>
    <submittedName>
        <fullName evidence="2">Uncharacterized protein</fullName>
    </submittedName>
</protein>
<feature type="region of interest" description="Disordered" evidence="1">
    <location>
        <begin position="23"/>
        <end position="75"/>
    </location>
</feature>
<feature type="compositionally biased region" description="Basic residues" evidence="1">
    <location>
        <begin position="38"/>
        <end position="49"/>
    </location>
</feature>
<gene>
    <name evidence="2" type="ORF">VKT23_013407</name>
</gene>